<dbReference type="InterPro" id="IPR017871">
    <property type="entry name" value="ABC_transporter-like_CS"/>
</dbReference>
<comment type="caution">
    <text evidence="9">The sequence shown here is derived from an EMBL/GenBank/DDBJ whole genome shotgun (WGS) entry which is preliminary data.</text>
</comment>
<keyword evidence="3" id="KW-0547">Nucleotide-binding</keyword>
<dbReference type="PANTHER" id="PTHR24220">
    <property type="entry name" value="IMPORT ATP-BINDING PROTEIN"/>
    <property type="match status" value="1"/>
</dbReference>
<dbReference type="SUPFAM" id="SSF52540">
    <property type="entry name" value="P-loop containing nucleoside triphosphate hydrolases"/>
    <property type="match status" value="1"/>
</dbReference>
<comment type="similarity">
    <text evidence="1">Belongs to the ABC transporter superfamily.</text>
</comment>
<keyword evidence="4 9" id="KW-0067">ATP-binding</keyword>
<name>A0A949JQM4_9ACTN</name>
<keyword evidence="2" id="KW-0813">Transport</keyword>
<protein>
    <submittedName>
        <fullName evidence="9">ABC transporter ATP-binding protein</fullName>
    </submittedName>
</protein>
<dbReference type="InterPro" id="IPR027417">
    <property type="entry name" value="P-loop_NTPase"/>
</dbReference>
<dbReference type="FunFam" id="3.40.50.300:FF:000056">
    <property type="entry name" value="Cell division ATP-binding protein FtsE"/>
    <property type="match status" value="1"/>
</dbReference>
<dbReference type="GO" id="GO:0005886">
    <property type="term" value="C:plasma membrane"/>
    <property type="evidence" value="ECO:0007669"/>
    <property type="project" value="UniProtKB-ARBA"/>
</dbReference>
<reference evidence="9" key="1">
    <citation type="submission" date="2021-06" db="EMBL/GenBank/DDBJ databases">
        <title>Sequencing of actinobacteria type strains.</title>
        <authorList>
            <person name="Nguyen G.-S."/>
            <person name="Wentzel A."/>
        </authorList>
    </citation>
    <scope>NUCLEOTIDE SEQUENCE</scope>
    <source>
        <strain evidence="9">P38-E01</strain>
    </source>
</reference>
<dbReference type="PANTHER" id="PTHR24220:SF689">
    <property type="entry name" value="LIPOPROTEIN-RELEASING SYSTEM ATP-BINDING PROTEIN LOLD"/>
    <property type="match status" value="1"/>
</dbReference>
<comment type="subunit">
    <text evidence="6">Homodimer. Forms a membrane-associated complex with FtsX.</text>
</comment>
<dbReference type="GO" id="GO:0022857">
    <property type="term" value="F:transmembrane transporter activity"/>
    <property type="evidence" value="ECO:0007669"/>
    <property type="project" value="TreeGrafter"/>
</dbReference>
<sequence>MNLSASDTGQTPETTRTPGTTGTTGGPGAAGAPAAPAPTDGSGSGDRTVLRLTGVSHTYAGGRRRTAVLKNIDYAFARGTFYTVLGPSGSGKTTLLSLASGLDAPTSGSISFDGRDLAELGLGRYRNRHAATIFQQYNLLTYMTALQNVTTAMEITGAKPVSGSRRGRALELLQQVGLDRDMARRNVLRLSGGQQQRVAIARALACDVDILFADEPTGNLDEDTAQGIVDIFRELAHKQGKCVVVVSHAQQVAAQSDRVLTLRKGRLTEQVNPR</sequence>
<evidence type="ECO:0000256" key="5">
    <source>
        <dbReference type="ARBA" id="ARBA00054718"/>
    </source>
</evidence>
<feature type="domain" description="ABC transporter" evidence="8">
    <location>
        <begin position="50"/>
        <end position="274"/>
    </location>
</feature>
<evidence type="ECO:0000259" key="8">
    <source>
        <dbReference type="PROSITE" id="PS50893"/>
    </source>
</evidence>
<dbReference type="EMBL" id="JAELVF020000001">
    <property type="protein sequence ID" value="MBU7598435.1"/>
    <property type="molecule type" value="Genomic_DNA"/>
</dbReference>
<dbReference type="RefSeq" id="WP_211042343.1">
    <property type="nucleotide sequence ID" value="NZ_JAELVF020000001.1"/>
</dbReference>
<proteinExistence type="inferred from homology"/>
<accession>A0A949JQM4</accession>
<organism evidence="9 10">
    <name type="scientific">Streptomyces tardus</name>
    <dbReference type="NCBI Taxonomy" id="2780544"/>
    <lineage>
        <taxon>Bacteria</taxon>
        <taxon>Bacillati</taxon>
        <taxon>Actinomycetota</taxon>
        <taxon>Actinomycetes</taxon>
        <taxon>Kitasatosporales</taxon>
        <taxon>Streptomycetaceae</taxon>
        <taxon>Streptomyces</taxon>
    </lineage>
</organism>
<dbReference type="AlphaFoldDB" id="A0A949JQM4"/>
<evidence type="ECO:0000256" key="1">
    <source>
        <dbReference type="ARBA" id="ARBA00005417"/>
    </source>
</evidence>
<dbReference type="InterPro" id="IPR015854">
    <property type="entry name" value="ABC_transpr_LolD-like"/>
</dbReference>
<feature type="compositionally biased region" description="Low complexity" evidence="7">
    <location>
        <begin position="30"/>
        <end position="41"/>
    </location>
</feature>
<comment type="function">
    <text evidence="5">Part of the ABC transporter FtsEX involved in cellular division. Has ATPase activity.</text>
</comment>
<dbReference type="InterPro" id="IPR017911">
    <property type="entry name" value="MacB-like_ATP-bd"/>
</dbReference>
<dbReference type="Gene3D" id="3.40.50.300">
    <property type="entry name" value="P-loop containing nucleotide triphosphate hydrolases"/>
    <property type="match status" value="1"/>
</dbReference>
<evidence type="ECO:0000256" key="3">
    <source>
        <dbReference type="ARBA" id="ARBA00022741"/>
    </source>
</evidence>
<dbReference type="SMART" id="SM00382">
    <property type="entry name" value="AAA"/>
    <property type="match status" value="1"/>
</dbReference>
<dbReference type="CDD" id="cd03255">
    <property type="entry name" value="ABC_MJ0796_LolCDE_FtsE"/>
    <property type="match status" value="1"/>
</dbReference>
<keyword evidence="10" id="KW-1185">Reference proteome</keyword>
<evidence type="ECO:0000313" key="10">
    <source>
        <dbReference type="Proteomes" id="UP000694501"/>
    </source>
</evidence>
<gene>
    <name evidence="9" type="ORF">JGS22_012620</name>
</gene>
<dbReference type="Proteomes" id="UP000694501">
    <property type="component" value="Unassembled WGS sequence"/>
</dbReference>
<dbReference type="PROSITE" id="PS50893">
    <property type="entry name" value="ABC_TRANSPORTER_2"/>
    <property type="match status" value="1"/>
</dbReference>
<dbReference type="GO" id="GO:0005524">
    <property type="term" value="F:ATP binding"/>
    <property type="evidence" value="ECO:0007669"/>
    <property type="project" value="UniProtKB-KW"/>
</dbReference>
<evidence type="ECO:0000256" key="4">
    <source>
        <dbReference type="ARBA" id="ARBA00022840"/>
    </source>
</evidence>
<dbReference type="GO" id="GO:0016887">
    <property type="term" value="F:ATP hydrolysis activity"/>
    <property type="evidence" value="ECO:0007669"/>
    <property type="project" value="InterPro"/>
</dbReference>
<dbReference type="InterPro" id="IPR003593">
    <property type="entry name" value="AAA+_ATPase"/>
</dbReference>
<evidence type="ECO:0000256" key="6">
    <source>
        <dbReference type="ARBA" id="ARBA00063837"/>
    </source>
</evidence>
<dbReference type="InterPro" id="IPR003439">
    <property type="entry name" value="ABC_transporter-like_ATP-bd"/>
</dbReference>
<dbReference type="Pfam" id="PF00005">
    <property type="entry name" value="ABC_tran"/>
    <property type="match status" value="1"/>
</dbReference>
<dbReference type="PROSITE" id="PS00211">
    <property type="entry name" value="ABC_TRANSPORTER_1"/>
    <property type="match status" value="1"/>
</dbReference>
<feature type="compositionally biased region" description="Low complexity" evidence="7">
    <location>
        <begin position="8"/>
        <end position="21"/>
    </location>
</feature>
<evidence type="ECO:0000256" key="2">
    <source>
        <dbReference type="ARBA" id="ARBA00022448"/>
    </source>
</evidence>
<feature type="region of interest" description="Disordered" evidence="7">
    <location>
        <begin position="1"/>
        <end position="48"/>
    </location>
</feature>
<evidence type="ECO:0000256" key="7">
    <source>
        <dbReference type="SAM" id="MobiDB-lite"/>
    </source>
</evidence>
<evidence type="ECO:0000313" key="9">
    <source>
        <dbReference type="EMBL" id="MBU7598435.1"/>
    </source>
</evidence>